<feature type="domain" description="Histidine kinase" evidence="10">
    <location>
        <begin position="256"/>
        <end position="471"/>
    </location>
</feature>
<feature type="region of interest" description="Disordered" evidence="8">
    <location>
        <begin position="1"/>
        <end position="21"/>
    </location>
</feature>
<evidence type="ECO:0000256" key="1">
    <source>
        <dbReference type="ARBA" id="ARBA00000085"/>
    </source>
</evidence>
<comment type="caution">
    <text evidence="11">The sequence shown here is derived from an EMBL/GenBank/DDBJ whole genome shotgun (WGS) entry which is preliminary data.</text>
</comment>
<evidence type="ECO:0000256" key="9">
    <source>
        <dbReference type="SAM" id="Phobius"/>
    </source>
</evidence>
<dbReference type="InterPro" id="IPR003661">
    <property type="entry name" value="HisK_dim/P_dom"/>
</dbReference>
<dbReference type="PANTHER" id="PTHR44936:SF10">
    <property type="entry name" value="SENSOR PROTEIN RSTB"/>
    <property type="match status" value="1"/>
</dbReference>
<dbReference type="SMART" id="SM00387">
    <property type="entry name" value="HATPase_c"/>
    <property type="match status" value="1"/>
</dbReference>
<dbReference type="InterPro" id="IPR003594">
    <property type="entry name" value="HATPase_dom"/>
</dbReference>
<dbReference type="Pfam" id="PF02518">
    <property type="entry name" value="HATPase_c"/>
    <property type="match status" value="1"/>
</dbReference>
<dbReference type="GO" id="GO:0005886">
    <property type="term" value="C:plasma membrane"/>
    <property type="evidence" value="ECO:0007669"/>
    <property type="project" value="UniProtKB-SubCell"/>
</dbReference>
<evidence type="ECO:0000313" key="12">
    <source>
        <dbReference type="Proteomes" id="UP000319829"/>
    </source>
</evidence>
<keyword evidence="6 11" id="KW-0418">Kinase</keyword>
<keyword evidence="7" id="KW-0067">ATP-binding</keyword>
<name>A0A538SS94_UNCEI</name>
<evidence type="ECO:0000256" key="4">
    <source>
        <dbReference type="ARBA" id="ARBA00022679"/>
    </source>
</evidence>
<evidence type="ECO:0000256" key="6">
    <source>
        <dbReference type="ARBA" id="ARBA00022777"/>
    </source>
</evidence>
<feature type="region of interest" description="Disordered" evidence="8">
    <location>
        <begin position="36"/>
        <end position="57"/>
    </location>
</feature>
<dbReference type="GO" id="GO:0000155">
    <property type="term" value="F:phosphorelay sensor kinase activity"/>
    <property type="evidence" value="ECO:0007669"/>
    <property type="project" value="InterPro"/>
</dbReference>
<dbReference type="SUPFAM" id="SSF55874">
    <property type="entry name" value="ATPase domain of HSP90 chaperone/DNA topoisomerase II/histidine kinase"/>
    <property type="match status" value="1"/>
</dbReference>
<dbReference type="GO" id="GO:0005524">
    <property type="term" value="F:ATP binding"/>
    <property type="evidence" value="ECO:0007669"/>
    <property type="project" value="UniProtKB-KW"/>
</dbReference>
<dbReference type="CDD" id="cd00082">
    <property type="entry name" value="HisKA"/>
    <property type="match status" value="1"/>
</dbReference>
<keyword evidence="9" id="KW-0472">Membrane</keyword>
<proteinExistence type="predicted"/>
<dbReference type="EMBL" id="VBOU01000075">
    <property type="protein sequence ID" value="TMQ54258.1"/>
    <property type="molecule type" value="Genomic_DNA"/>
</dbReference>
<dbReference type="PRINTS" id="PR00344">
    <property type="entry name" value="BCTRLSENSOR"/>
</dbReference>
<evidence type="ECO:0000256" key="8">
    <source>
        <dbReference type="SAM" id="MobiDB-lite"/>
    </source>
</evidence>
<dbReference type="Proteomes" id="UP000319829">
    <property type="component" value="Unassembled WGS sequence"/>
</dbReference>
<dbReference type="PANTHER" id="PTHR44936">
    <property type="entry name" value="SENSOR PROTEIN CREC"/>
    <property type="match status" value="1"/>
</dbReference>
<comment type="catalytic activity">
    <reaction evidence="1">
        <text>ATP + protein L-histidine = ADP + protein N-phospho-L-histidine.</text>
        <dbReference type="EC" id="2.7.13.3"/>
    </reaction>
</comment>
<dbReference type="EC" id="2.7.13.3" evidence="2"/>
<gene>
    <name evidence="11" type="ORF">E6K74_06865</name>
</gene>
<dbReference type="InterPro" id="IPR036890">
    <property type="entry name" value="HATPase_C_sf"/>
</dbReference>
<dbReference type="InterPro" id="IPR004358">
    <property type="entry name" value="Sig_transdc_His_kin-like_C"/>
</dbReference>
<evidence type="ECO:0000313" key="11">
    <source>
        <dbReference type="EMBL" id="TMQ54258.1"/>
    </source>
</evidence>
<evidence type="ECO:0000256" key="5">
    <source>
        <dbReference type="ARBA" id="ARBA00022741"/>
    </source>
</evidence>
<dbReference type="InterPro" id="IPR005467">
    <property type="entry name" value="His_kinase_dom"/>
</dbReference>
<keyword evidence="9" id="KW-1133">Transmembrane helix</keyword>
<dbReference type="InterPro" id="IPR050980">
    <property type="entry name" value="2C_sensor_his_kinase"/>
</dbReference>
<sequence>MPPGWRSRAPSRRSSSITRRNEARCASRTRWRLIGTATGRSGPSEARGMPENRTAPPRTVRPLPYKVFLFLAVVALMAALVVHTNYLIRRLNNETQNLCYVLARFFAVSTFQAAEDPTLIPIFREVVGNINFPIILTDNAGIPRAWKHIEVPPEAVPDSVLQRAAVTGIIPPAVKRIQETAAKLDRRHGPIKIQRLGGPDVLGLVHYGEPSLVAQLRWVPYIEFGVVLMLFVLGFVGFRAIMAGEQRSLWAALAKETAHQLGTPLSSLLGWSAHLREAAAGADRSPERLEAIASEIDIDLDRLNKVASRFGQLGSVPALKEGDLTEVVAGAVSYFRRRVPHLGREVEIVEHYEPIPRVAFHRELVEWVVESLIRNAIDAADKPRGVIEVGLSWRSGRHEVELSVKDNGRGMTPAERRRAFAPGFSTKRRGWGLGLALARRVVHEYHHGRISIVESVPGQGTTVAVVLPQAPSPNPGSA</sequence>
<feature type="transmembrane region" description="Helical" evidence="9">
    <location>
        <begin position="67"/>
        <end position="88"/>
    </location>
</feature>
<dbReference type="AlphaFoldDB" id="A0A538SS94"/>
<evidence type="ECO:0000259" key="10">
    <source>
        <dbReference type="PROSITE" id="PS50109"/>
    </source>
</evidence>
<keyword evidence="3" id="KW-0597">Phosphoprotein</keyword>
<dbReference type="Gene3D" id="3.30.565.10">
    <property type="entry name" value="Histidine kinase-like ATPase, C-terminal domain"/>
    <property type="match status" value="1"/>
</dbReference>
<keyword evidence="5" id="KW-0547">Nucleotide-binding</keyword>
<dbReference type="PROSITE" id="PS50109">
    <property type="entry name" value="HIS_KIN"/>
    <property type="match status" value="1"/>
</dbReference>
<reference evidence="11 12" key="1">
    <citation type="journal article" date="2019" name="Nat. Microbiol.">
        <title>Mediterranean grassland soil C-N compound turnover is dependent on rainfall and depth, and is mediated by genomically divergent microorganisms.</title>
        <authorList>
            <person name="Diamond S."/>
            <person name="Andeer P.F."/>
            <person name="Li Z."/>
            <person name="Crits-Christoph A."/>
            <person name="Burstein D."/>
            <person name="Anantharaman K."/>
            <person name="Lane K.R."/>
            <person name="Thomas B.C."/>
            <person name="Pan C."/>
            <person name="Northen T.R."/>
            <person name="Banfield J.F."/>
        </authorList>
    </citation>
    <scope>NUCLEOTIDE SEQUENCE [LARGE SCALE GENOMIC DNA]</scope>
    <source>
        <strain evidence="11">WS_4</strain>
    </source>
</reference>
<accession>A0A538SS94</accession>
<feature type="transmembrane region" description="Helical" evidence="9">
    <location>
        <begin position="218"/>
        <end position="238"/>
    </location>
</feature>
<evidence type="ECO:0000256" key="3">
    <source>
        <dbReference type="ARBA" id="ARBA00022553"/>
    </source>
</evidence>
<feature type="compositionally biased region" description="Low complexity" evidence="8">
    <location>
        <begin position="1"/>
        <end position="18"/>
    </location>
</feature>
<keyword evidence="4" id="KW-0808">Transferase</keyword>
<keyword evidence="9" id="KW-0812">Transmembrane</keyword>
<organism evidence="11 12">
    <name type="scientific">Eiseniibacteriota bacterium</name>
    <dbReference type="NCBI Taxonomy" id="2212470"/>
    <lineage>
        <taxon>Bacteria</taxon>
        <taxon>Candidatus Eiseniibacteriota</taxon>
    </lineage>
</organism>
<protein>
    <recommendedName>
        <fullName evidence="2">histidine kinase</fullName>
        <ecNumber evidence="2">2.7.13.3</ecNumber>
    </recommendedName>
</protein>
<evidence type="ECO:0000256" key="2">
    <source>
        <dbReference type="ARBA" id="ARBA00012438"/>
    </source>
</evidence>
<evidence type="ECO:0000256" key="7">
    <source>
        <dbReference type="ARBA" id="ARBA00022840"/>
    </source>
</evidence>